<sequence>VEATCSYDARKDARVAIYIVPVNKIVAAAFVVSAEAEILIYGCDDE</sequence>
<evidence type="ECO:0000313" key="2">
    <source>
        <dbReference type="Proteomes" id="UP000663881"/>
    </source>
</evidence>
<organism evidence="1 2">
    <name type="scientific">Adineta steineri</name>
    <dbReference type="NCBI Taxonomy" id="433720"/>
    <lineage>
        <taxon>Eukaryota</taxon>
        <taxon>Metazoa</taxon>
        <taxon>Spiralia</taxon>
        <taxon>Gnathifera</taxon>
        <taxon>Rotifera</taxon>
        <taxon>Eurotatoria</taxon>
        <taxon>Bdelloidea</taxon>
        <taxon>Adinetida</taxon>
        <taxon>Adinetidae</taxon>
        <taxon>Adineta</taxon>
    </lineage>
</organism>
<proteinExistence type="predicted"/>
<name>A0A820RTN7_9BILA</name>
<evidence type="ECO:0000313" key="1">
    <source>
        <dbReference type="EMBL" id="CAF4444667.1"/>
    </source>
</evidence>
<dbReference type="EMBL" id="CAJOAY010034385">
    <property type="protein sequence ID" value="CAF4444667.1"/>
    <property type="molecule type" value="Genomic_DNA"/>
</dbReference>
<dbReference type="AlphaFoldDB" id="A0A820RTN7"/>
<feature type="non-terminal residue" evidence="1">
    <location>
        <position position="1"/>
    </location>
</feature>
<comment type="caution">
    <text evidence="1">The sequence shown here is derived from an EMBL/GenBank/DDBJ whole genome shotgun (WGS) entry which is preliminary data.</text>
</comment>
<dbReference type="Proteomes" id="UP000663881">
    <property type="component" value="Unassembled WGS sequence"/>
</dbReference>
<protein>
    <submittedName>
        <fullName evidence="1">Uncharacterized protein</fullName>
    </submittedName>
</protein>
<accession>A0A820RTN7</accession>
<reference evidence="1" key="1">
    <citation type="submission" date="2021-02" db="EMBL/GenBank/DDBJ databases">
        <authorList>
            <person name="Nowell W R."/>
        </authorList>
    </citation>
    <scope>NUCLEOTIDE SEQUENCE</scope>
</reference>
<gene>
    <name evidence="1" type="ORF">OKA104_LOCUS53823</name>
</gene>